<evidence type="ECO:0000313" key="1">
    <source>
        <dbReference type="EMBL" id="SFU56311.1"/>
    </source>
</evidence>
<reference evidence="2" key="1">
    <citation type="submission" date="2016-10" db="EMBL/GenBank/DDBJ databases">
        <authorList>
            <person name="Varghese N."/>
        </authorList>
    </citation>
    <scope>NUCLEOTIDE SEQUENCE [LARGE SCALE GENOMIC DNA]</scope>
    <source>
        <strain evidence="2">DSM 18820</strain>
    </source>
</reference>
<dbReference type="EMBL" id="FPCA01000001">
    <property type="protein sequence ID" value="SFU56311.1"/>
    <property type="molecule type" value="Genomic_DNA"/>
</dbReference>
<name>A0A1I7H6I3_9BACT</name>
<sequence length="199" mass="22829">MMLLHTFISLLLSLILVADNPLKLQQDLQRNLQQLQQSNSHFISDNSLLDPSIQTVANDLQLFGLVANINLENAIHSQQQQGPHQVQQWTFTDGAIRQITQIESNIVLDTVVTQRYLNGRAPTQQRINNKFTFRTYVVSTDEAPSKLYYLTEEEQGLLAYTSGEKQVQITYTSPKQGLSDILPRYQREVKQLVEFLVQR</sequence>
<dbReference type="OrthoDB" id="850979at2"/>
<evidence type="ECO:0000313" key="2">
    <source>
        <dbReference type="Proteomes" id="UP000182491"/>
    </source>
</evidence>
<proteinExistence type="predicted"/>
<dbReference type="RefSeq" id="WP_068836841.1">
    <property type="nucleotide sequence ID" value="NZ_BMXC01000001.1"/>
</dbReference>
<dbReference type="AlphaFoldDB" id="A0A1I7H6I3"/>
<protein>
    <submittedName>
        <fullName evidence="1">Uncharacterized protein</fullName>
    </submittedName>
</protein>
<dbReference type="Proteomes" id="UP000182491">
    <property type="component" value="Unassembled WGS sequence"/>
</dbReference>
<accession>A0A1I7H6I3</accession>
<keyword evidence="2" id="KW-1185">Reference proteome</keyword>
<organism evidence="1 2">
    <name type="scientific">Pontibacter akesuensis</name>
    <dbReference type="NCBI Taxonomy" id="388950"/>
    <lineage>
        <taxon>Bacteria</taxon>
        <taxon>Pseudomonadati</taxon>
        <taxon>Bacteroidota</taxon>
        <taxon>Cytophagia</taxon>
        <taxon>Cytophagales</taxon>
        <taxon>Hymenobacteraceae</taxon>
        <taxon>Pontibacter</taxon>
    </lineage>
</organism>
<gene>
    <name evidence="1" type="ORF">SAMN04487941_1556</name>
</gene>